<dbReference type="PROSITE" id="PS50097">
    <property type="entry name" value="BTB"/>
    <property type="match status" value="1"/>
</dbReference>
<dbReference type="SMART" id="SM00355">
    <property type="entry name" value="ZnF_C2H2"/>
    <property type="match status" value="10"/>
</dbReference>
<evidence type="ECO:0000313" key="8">
    <source>
        <dbReference type="EMBL" id="CAH1780327.1"/>
    </source>
</evidence>
<proteinExistence type="predicted"/>
<dbReference type="SUPFAM" id="SSF57667">
    <property type="entry name" value="beta-beta-alpha zinc fingers"/>
    <property type="match status" value="5"/>
</dbReference>
<evidence type="ECO:0000256" key="3">
    <source>
        <dbReference type="ARBA" id="ARBA00022737"/>
    </source>
</evidence>
<evidence type="ECO:0000256" key="6">
    <source>
        <dbReference type="ARBA" id="ARBA00023242"/>
    </source>
</evidence>
<reference evidence="8" key="1">
    <citation type="submission" date="2022-03" db="EMBL/GenBank/DDBJ databases">
        <authorList>
            <person name="Martin C."/>
        </authorList>
    </citation>
    <scope>NUCLEOTIDE SEQUENCE</scope>
</reference>
<evidence type="ECO:0000256" key="5">
    <source>
        <dbReference type="ARBA" id="ARBA00022833"/>
    </source>
</evidence>
<feature type="region of interest" description="Disordered" evidence="7">
    <location>
        <begin position="198"/>
        <end position="242"/>
    </location>
</feature>
<feature type="compositionally biased region" description="Polar residues" evidence="7">
    <location>
        <begin position="557"/>
        <end position="572"/>
    </location>
</feature>
<feature type="compositionally biased region" description="Polar residues" evidence="7">
    <location>
        <begin position="656"/>
        <end position="667"/>
    </location>
</feature>
<accession>A0A8J1Y7M6</accession>
<sequence length="897" mass="101434">MAAPQIRKRDEREAAFWNALNDMRVNGKLCDILLSVTRNDGSDVEYPAHKVILAASSRYFAANLDVLASVTIHKLSDITELGLKAVLDVIYRQEIPKLIFESTEVKQAADKLKIMLPEQYNPYTVEQKMNEPAMPIYAELALGLIQSYERSGLGGQEDQVQVAMNNIPNSMNNLVNTSVNIPQVPNTMNIQNVPNMVTGFTNTQQQPPPQNPSFSPSMYSEPTWRPDVSVSAPPDPHSQTPQDLAAYRDVSHHASVLGHENILSAESMASIHKEMSAMTNSKNKLPITFLRDEIPDGSKRKPLDHLDLAISTVSRAKRREKMKKRKTYKDPFVSASESEDEMYHKFMVTRSGDIRPAKTKHRAHGRKTKEKCAICDKTYNQANILRHIWRVHQMGEKPAKRFRHRAGRLDPGKSNKKRMKVSCNICGIIISQACMKSHIARTHDKIKRHSCTRCGKSFYDLKNLRMHVDTVHEGKRPFICDICGKAMARSHALQVHLGIQHGLKFDKYKELQSKNQLTDIIAKWESSQGGKSQVSSVRSRPLKNQINRPVKMMPPNQMANNIQSTSQSNTPTPIEQQVVHPVQLQQLQQQQQPQLLPSNNQQQQQQQPMASMWPSLQSPPLVSNNPMGVQDQHYQNLLGPATQSWPQFNNQLQGAVTAPTSVPQSLPQAKPHPTPPQTQTRYGCNICGETYATNGSLTRHIARVHNGSKKFTCTFCGKKCFDSTGLKLHIAVHTGEKNQVCPVCSYRCIQKAQLLSHIRRVHDTDKKKPAKFILDPEAANTYYCRLCEFSSKYKGNLKMHMQRRHGEGTTNEQILCTDCGKAFRFKDDLQKHVERVHLKVKKFQCEGCSKLCYDKQDLVRHKCKGNRPQSNVHVITNSADIVPSVQSQPNPQPMHMQ</sequence>
<dbReference type="EMBL" id="CAIIXF020000003">
    <property type="protein sequence ID" value="CAH1780327.1"/>
    <property type="molecule type" value="Genomic_DNA"/>
</dbReference>
<evidence type="ECO:0000313" key="9">
    <source>
        <dbReference type="Proteomes" id="UP000749559"/>
    </source>
</evidence>
<keyword evidence="9" id="KW-1185">Reference proteome</keyword>
<dbReference type="PROSITE" id="PS00028">
    <property type="entry name" value="ZINC_FINGER_C2H2_1"/>
    <property type="match status" value="6"/>
</dbReference>
<dbReference type="Pfam" id="PF00096">
    <property type="entry name" value="zf-C2H2"/>
    <property type="match status" value="3"/>
</dbReference>
<dbReference type="Pfam" id="PF00651">
    <property type="entry name" value="BTB"/>
    <property type="match status" value="1"/>
</dbReference>
<dbReference type="InterPro" id="IPR036236">
    <property type="entry name" value="Znf_C2H2_sf"/>
</dbReference>
<dbReference type="CDD" id="cd18186">
    <property type="entry name" value="BTB_POZ_ZBTB_KLHL-like"/>
    <property type="match status" value="1"/>
</dbReference>
<dbReference type="InterPro" id="IPR000210">
    <property type="entry name" value="BTB/POZ_dom"/>
</dbReference>
<dbReference type="OrthoDB" id="3561125at2759"/>
<keyword evidence="3" id="KW-0677">Repeat</keyword>
<dbReference type="SMART" id="SM00225">
    <property type="entry name" value="BTB"/>
    <property type="match status" value="1"/>
</dbReference>
<feature type="compositionally biased region" description="Low complexity" evidence="7">
    <location>
        <begin position="528"/>
        <end position="539"/>
    </location>
</feature>
<evidence type="ECO:0000256" key="1">
    <source>
        <dbReference type="ARBA" id="ARBA00004123"/>
    </source>
</evidence>
<evidence type="ECO:0000256" key="4">
    <source>
        <dbReference type="ARBA" id="ARBA00022771"/>
    </source>
</evidence>
<comment type="subcellular location">
    <subcellularLocation>
        <location evidence="1">Nucleus</location>
    </subcellularLocation>
</comment>
<keyword evidence="5" id="KW-0862">Zinc</keyword>
<dbReference type="AlphaFoldDB" id="A0A8J1Y7M6"/>
<feature type="compositionally biased region" description="Low complexity" evidence="7">
    <location>
        <begin position="585"/>
        <end position="608"/>
    </location>
</feature>
<dbReference type="GO" id="GO:0000981">
    <property type="term" value="F:DNA-binding transcription factor activity, RNA polymerase II-specific"/>
    <property type="evidence" value="ECO:0007669"/>
    <property type="project" value="TreeGrafter"/>
</dbReference>
<dbReference type="InterPro" id="IPR013087">
    <property type="entry name" value="Znf_C2H2_type"/>
</dbReference>
<dbReference type="InterPro" id="IPR011333">
    <property type="entry name" value="SKP1/BTB/POZ_sf"/>
</dbReference>
<name>A0A8J1Y7M6_OWEFU</name>
<feature type="region of interest" description="Disordered" evidence="7">
    <location>
        <begin position="656"/>
        <end position="679"/>
    </location>
</feature>
<keyword evidence="2" id="KW-0479">Metal-binding</keyword>
<dbReference type="GO" id="GO:0005634">
    <property type="term" value="C:nucleus"/>
    <property type="evidence" value="ECO:0007669"/>
    <property type="project" value="UniProtKB-SubCell"/>
</dbReference>
<organism evidence="8 9">
    <name type="scientific">Owenia fusiformis</name>
    <name type="common">Polychaete worm</name>
    <dbReference type="NCBI Taxonomy" id="6347"/>
    <lineage>
        <taxon>Eukaryota</taxon>
        <taxon>Metazoa</taxon>
        <taxon>Spiralia</taxon>
        <taxon>Lophotrochozoa</taxon>
        <taxon>Annelida</taxon>
        <taxon>Polychaeta</taxon>
        <taxon>Sedentaria</taxon>
        <taxon>Canalipalpata</taxon>
        <taxon>Sabellida</taxon>
        <taxon>Oweniida</taxon>
        <taxon>Oweniidae</taxon>
        <taxon>Owenia</taxon>
    </lineage>
</organism>
<dbReference type="Gene3D" id="3.30.710.10">
    <property type="entry name" value="Potassium Channel Kv1.1, Chain A"/>
    <property type="match status" value="1"/>
</dbReference>
<dbReference type="Proteomes" id="UP000749559">
    <property type="component" value="Unassembled WGS sequence"/>
</dbReference>
<keyword evidence="4" id="KW-0863">Zinc-finger</keyword>
<protein>
    <submittedName>
        <fullName evidence="8">Uncharacterized protein</fullName>
    </submittedName>
</protein>
<dbReference type="PANTHER" id="PTHR24394:SF29">
    <property type="entry name" value="MYONEURIN"/>
    <property type="match status" value="1"/>
</dbReference>
<dbReference type="Gene3D" id="3.30.160.60">
    <property type="entry name" value="Classic Zinc Finger"/>
    <property type="match status" value="7"/>
</dbReference>
<gene>
    <name evidence="8" type="ORF">OFUS_LOCUS7031</name>
</gene>
<feature type="region of interest" description="Disordered" evidence="7">
    <location>
        <begin position="528"/>
        <end position="572"/>
    </location>
</feature>
<keyword evidence="6" id="KW-0539">Nucleus</keyword>
<comment type="caution">
    <text evidence="8">The sequence shown here is derived from an EMBL/GenBank/DDBJ whole genome shotgun (WGS) entry which is preliminary data.</text>
</comment>
<evidence type="ECO:0000256" key="7">
    <source>
        <dbReference type="SAM" id="MobiDB-lite"/>
    </source>
</evidence>
<dbReference type="SUPFAM" id="SSF54695">
    <property type="entry name" value="POZ domain"/>
    <property type="match status" value="1"/>
</dbReference>
<dbReference type="GO" id="GO:0008270">
    <property type="term" value="F:zinc ion binding"/>
    <property type="evidence" value="ECO:0007669"/>
    <property type="project" value="UniProtKB-KW"/>
</dbReference>
<dbReference type="PANTHER" id="PTHR24394">
    <property type="entry name" value="ZINC FINGER PROTEIN"/>
    <property type="match status" value="1"/>
</dbReference>
<dbReference type="PROSITE" id="PS50157">
    <property type="entry name" value="ZINC_FINGER_C2H2_2"/>
    <property type="match status" value="6"/>
</dbReference>
<feature type="region of interest" description="Disordered" evidence="7">
    <location>
        <begin position="585"/>
        <end position="621"/>
    </location>
</feature>
<evidence type="ECO:0000256" key="2">
    <source>
        <dbReference type="ARBA" id="ARBA00022723"/>
    </source>
</evidence>